<dbReference type="InterPro" id="IPR058407">
    <property type="entry name" value="DUF8094"/>
</dbReference>
<protein>
    <recommendedName>
        <fullName evidence="3">DUF8094 domain-containing protein</fullName>
    </recommendedName>
</protein>
<feature type="region of interest" description="Disordered" evidence="1">
    <location>
        <begin position="201"/>
        <end position="239"/>
    </location>
</feature>
<keyword evidence="6" id="KW-1185">Reference proteome</keyword>
<dbReference type="OrthoDB" id="3265533at2"/>
<keyword evidence="2" id="KW-1133">Transmembrane helix</keyword>
<evidence type="ECO:0000259" key="3">
    <source>
        <dbReference type="Pfam" id="PF26366"/>
    </source>
</evidence>
<evidence type="ECO:0000313" key="6">
    <source>
        <dbReference type="Proteomes" id="UP000321154"/>
    </source>
</evidence>
<evidence type="ECO:0000313" key="4">
    <source>
        <dbReference type="EMBL" id="GEK81830.1"/>
    </source>
</evidence>
<dbReference type="Proteomes" id="UP000321154">
    <property type="component" value="Unassembled WGS sequence"/>
</dbReference>
<keyword evidence="2" id="KW-0812">Transmembrane</keyword>
<gene>
    <name evidence="5" type="ORF">FB463_000677</name>
    <name evidence="4" type="ORF">FFA01_01390</name>
</gene>
<reference evidence="5 7" key="2">
    <citation type="submission" date="2020-07" db="EMBL/GenBank/DDBJ databases">
        <title>Sequencing the genomes of 1000 actinobacteria strains.</title>
        <authorList>
            <person name="Klenk H.-P."/>
        </authorList>
    </citation>
    <scope>NUCLEOTIDE SEQUENCE [LARGE SCALE GENOMIC DNA]</scope>
    <source>
        <strain evidence="5 7">DSM 10309</strain>
    </source>
</reference>
<sequence>MRFIVAVIVVVLAALMVALGFAQRTVFAPPPSVSSTVSTSDSEARITVVPSEALHGHDGRQTISISGSESDSVFAAYGRTSDVLGWVGDSAYNEVDFDESTGELVSTLVDGDGADVPSPADSDLWNAEYTGAAPTFSLDAPDDVSLIVVSDGTAPAPDTVRVTWPLSTSTPTAGPLIAGGLLVLLIGVLLYIWAIAHHRRTRGPRRTSGQGKPPRLTRRSRRKALGAGDSTSSAAEGGRRGIRRSVAVVPVVLVGALALSGCTADYWPSAVGGNGSGVSATPTPTSTDPVGDEQDDLQPPVVTVAQAERIVQRISTTAAQADGTLDPELAATRFTGPALAQREANYTLRSKDSGAAEPIAVPEGAVTLTLPQQADTWPRSVFVIVQSDDDAVAPIAMTLVQESARDNYQVEYLTSLEAGATPPTVAPATIGAARLSPDVKLLTLQPDQLATAYGDILRNGDDSEYASLFESEGDTLRDKIGKPYKDAKREALPETASIEFSSSPDDDSAVAFATNDAGAIVSVGLNEVETVKPTAEGAEVNPEGAVKNLTGLDKTTKGIEATYGVELLFSVPAVGSDQKIVLLGFSQALISAKELP</sequence>
<evidence type="ECO:0000256" key="2">
    <source>
        <dbReference type="SAM" id="Phobius"/>
    </source>
</evidence>
<evidence type="ECO:0000313" key="7">
    <source>
        <dbReference type="Proteomes" id="UP000522688"/>
    </source>
</evidence>
<dbReference type="EMBL" id="JACGWW010000001">
    <property type="protein sequence ID" value="MBA8812453.1"/>
    <property type="molecule type" value="Genomic_DNA"/>
</dbReference>
<organism evidence="5 7">
    <name type="scientific">Frigoribacterium faeni</name>
    <dbReference type="NCBI Taxonomy" id="145483"/>
    <lineage>
        <taxon>Bacteria</taxon>
        <taxon>Bacillati</taxon>
        <taxon>Actinomycetota</taxon>
        <taxon>Actinomycetes</taxon>
        <taxon>Micrococcales</taxon>
        <taxon>Microbacteriaceae</taxon>
        <taxon>Frigoribacterium</taxon>
    </lineage>
</organism>
<evidence type="ECO:0000256" key="1">
    <source>
        <dbReference type="SAM" id="MobiDB-lite"/>
    </source>
</evidence>
<feature type="region of interest" description="Disordered" evidence="1">
    <location>
        <begin position="274"/>
        <end position="296"/>
    </location>
</feature>
<evidence type="ECO:0000313" key="5">
    <source>
        <dbReference type="EMBL" id="MBA8812453.1"/>
    </source>
</evidence>
<dbReference type="Pfam" id="PF26366">
    <property type="entry name" value="DUF8094"/>
    <property type="match status" value="1"/>
</dbReference>
<dbReference type="RefSeq" id="WP_146851931.1">
    <property type="nucleotide sequence ID" value="NZ_BAAAHR010000002.1"/>
</dbReference>
<dbReference type="AlphaFoldDB" id="A0A7W3JGN0"/>
<name>A0A7W3JGN0_9MICO</name>
<dbReference type="EMBL" id="BJUV01000001">
    <property type="protein sequence ID" value="GEK81830.1"/>
    <property type="molecule type" value="Genomic_DNA"/>
</dbReference>
<feature type="transmembrane region" description="Helical" evidence="2">
    <location>
        <begin position="246"/>
        <end position="267"/>
    </location>
</feature>
<feature type="transmembrane region" description="Helical" evidence="2">
    <location>
        <begin position="176"/>
        <end position="196"/>
    </location>
</feature>
<dbReference type="Proteomes" id="UP000522688">
    <property type="component" value="Unassembled WGS sequence"/>
</dbReference>
<accession>A0A7W3JGN0</accession>
<feature type="compositionally biased region" description="Basic residues" evidence="1">
    <location>
        <begin position="215"/>
        <end position="224"/>
    </location>
</feature>
<comment type="caution">
    <text evidence="5">The sequence shown here is derived from an EMBL/GenBank/DDBJ whole genome shotgun (WGS) entry which is preliminary data.</text>
</comment>
<keyword evidence="2" id="KW-0472">Membrane</keyword>
<reference evidence="4 6" key="1">
    <citation type="submission" date="2019-07" db="EMBL/GenBank/DDBJ databases">
        <title>Whole genome shotgun sequence of Frigoribacterium faeni NBRC 103066.</title>
        <authorList>
            <person name="Hosoyama A."/>
            <person name="Uohara A."/>
            <person name="Ohji S."/>
            <person name="Ichikawa N."/>
        </authorList>
    </citation>
    <scope>NUCLEOTIDE SEQUENCE [LARGE SCALE GENOMIC DNA]</scope>
    <source>
        <strain evidence="4 6">NBRC 103066</strain>
    </source>
</reference>
<feature type="domain" description="DUF8094" evidence="3">
    <location>
        <begin position="300"/>
        <end position="593"/>
    </location>
</feature>
<proteinExistence type="predicted"/>